<dbReference type="Proteomes" id="UP000799772">
    <property type="component" value="Unassembled WGS sequence"/>
</dbReference>
<feature type="compositionally biased region" description="Polar residues" evidence="1">
    <location>
        <begin position="225"/>
        <end position="240"/>
    </location>
</feature>
<protein>
    <recommendedName>
        <fullName evidence="4">BTB domain-containing protein</fullName>
    </recommendedName>
</protein>
<sequence length="266" mass="30259">MAAPMKRNADEAGLGNPSDVRKHAKHAPPLGLDMIMVYVGQQAERFPVHANILYKSSRFSTADVTWHQIGHEGFIRLPEQEPEIFKIFVQWLYSGHIYSAHEGDDSGNKESCEWSRLCGLYLLGDDLRDYIFKNAVIDAVIMRALVTNEHPSGFVEHIYTHTTGSDPMRKLLADFWVWSAADSLEGDYEDLKKGPLEFWKDVAQAMCRPVLLNTTPMRSSRGRRTNASITNTQKASQSAEQHPGFNRKMRIGRRDIQHGEVSEFRQ</sequence>
<feature type="region of interest" description="Disordered" evidence="1">
    <location>
        <begin position="1"/>
        <end position="22"/>
    </location>
</feature>
<feature type="compositionally biased region" description="Basic and acidic residues" evidence="1">
    <location>
        <begin position="252"/>
        <end position="266"/>
    </location>
</feature>
<evidence type="ECO:0000256" key="1">
    <source>
        <dbReference type="SAM" id="MobiDB-lite"/>
    </source>
</evidence>
<evidence type="ECO:0008006" key="4">
    <source>
        <dbReference type="Google" id="ProtNLM"/>
    </source>
</evidence>
<accession>A0A9P4M1D9</accession>
<dbReference type="OrthoDB" id="1022638at2759"/>
<comment type="caution">
    <text evidence="2">The sequence shown here is derived from an EMBL/GenBank/DDBJ whole genome shotgun (WGS) entry which is preliminary data.</text>
</comment>
<name>A0A9P4M1D9_9PEZI</name>
<dbReference type="Gene3D" id="3.30.710.10">
    <property type="entry name" value="Potassium Channel Kv1.1, Chain A"/>
    <property type="match status" value="1"/>
</dbReference>
<keyword evidence="3" id="KW-1185">Reference proteome</keyword>
<evidence type="ECO:0000313" key="2">
    <source>
        <dbReference type="EMBL" id="KAF2094511.1"/>
    </source>
</evidence>
<dbReference type="EMBL" id="ML978134">
    <property type="protein sequence ID" value="KAF2094511.1"/>
    <property type="molecule type" value="Genomic_DNA"/>
</dbReference>
<organism evidence="2 3">
    <name type="scientific">Rhizodiscina lignyota</name>
    <dbReference type="NCBI Taxonomy" id="1504668"/>
    <lineage>
        <taxon>Eukaryota</taxon>
        <taxon>Fungi</taxon>
        <taxon>Dikarya</taxon>
        <taxon>Ascomycota</taxon>
        <taxon>Pezizomycotina</taxon>
        <taxon>Dothideomycetes</taxon>
        <taxon>Pleosporomycetidae</taxon>
        <taxon>Aulographales</taxon>
        <taxon>Rhizodiscinaceae</taxon>
        <taxon>Rhizodiscina</taxon>
    </lineage>
</organism>
<dbReference type="AlphaFoldDB" id="A0A9P4M1D9"/>
<dbReference type="PANTHER" id="PTHR47843:SF2">
    <property type="entry name" value="BTB DOMAIN-CONTAINING PROTEIN"/>
    <property type="match status" value="1"/>
</dbReference>
<dbReference type="CDD" id="cd18186">
    <property type="entry name" value="BTB_POZ_ZBTB_KLHL-like"/>
    <property type="match status" value="1"/>
</dbReference>
<feature type="region of interest" description="Disordered" evidence="1">
    <location>
        <begin position="216"/>
        <end position="266"/>
    </location>
</feature>
<proteinExistence type="predicted"/>
<gene>
    <name evidence="2" type="ORF">NA57DRAFT_80315</name>
</gene>
<reference evidence="2" key="1">
    <citation type="journal article" date="2020" name="Stud. Mycol.">
        <title>101 Dothideomycetes genomes: a test case for predicting lifestyles and emergence of pathogens.</title>
        <authorList>
            <person name="Haridas S."/>
            <person name="Albert R."/>
            <person name="Binder M."/>
            <person name="Bloem J."/>
            <person name="Labutti K."/>
            <person name="Salamov A."/>
            <person name="Andreopoulos B."/>
            <person name="Baker S."/>
            <person name="Barry K."/>
            <person name="Bills G."/>
            <person name="Bluhm B."/>
            <person name="Cannon C."/>
            <person name="Castanera R."/>
            <person name="Culley D."/>
            <person name="Daum C."/>
            <person name="Ezra D."/>
            <person name="Gonzalez J."/>
            <person name="Henrissat B."/>
            <person name="Kuo A."/>
            <person name="Liang C."/>
            <person name="Lipzen A."/>
            <person name="Lutzoni F."/>
            <person name="Magnuson J."/>
            <person name="Mondo S."/>
            <person name="Nolan M."/>
            <person name="Ohm R."/>
            <person name="Pangilinan J."/>
            <person name="Park H.-J."/>
            <person name="Ramirez L."/>
            <person name="Alfaro M."/>
            <person name="Sun H."/>
            <person name="Tritt A."/>
            <person name="Yoshinaga Y."/>
            <person name="Zwiers L.-H."/>
            <person name="Turgeon B."/>
            <person name="Goodwin S."/>
            <person name="Spatafora J."/>
            <person name="Crous P."/>
            <person name="Grigoriev I."/>
        </authorList>
    </citation>
    <scope>NUCLEOTIDE SEQUENCE</scope>
    <source>
        <strain evidence="2">CBS 133067</strain>
    </source>
</reference>
<dbReference type="InterPro" id="IPR011333">
    <property type="entry name" value="SKP1/BTB/POZ_sf"/>
</dbReference>
<evidence type="ECO:0000313" key="3">
    <source>
        <dbReference type="Proteomes" id="UP000799772"/>
    </source>
</evidence>
<dbReference type="PANTHER" id="PTHR47843">
    <property type="entry name" value="BTB DOMAIN-CONTAINING PROTEIN-RELATED"/>
    <property type="match status" value="1"/>
</dbReference>